<dbReference type="NCBIfam" id="TIGR02135">
    <property type="entry name" value="phoU_full"/>
    <property type="match status" value="1"/>
</dbReference>
<keyword evidence="4 8" id="KW-0813">Transport</keyword>
<comment type="similarity">
    <text evidence="2 8">Belongs to the PhoU family.</text>
</comment>
<evidence type="ECO:0000256" key="3">
    <source>
        <dbReference type="ARBA" id="ARBA00011738"/>
    </source>
</evidence>
<name>A0A1Q2MIJ0_9BACT</name>
<evidence type="ECO:0000259" key="10">
    <source>
        <dbReference type="Pfam" id="PF01895"/>
    </source>
</evidence>
<proteinExistence type="inferred from homology"/>
<keyword evidence="6 8" id="KW-0592">Phosphate transport</keyword>
<dbReference type="InterPro" id="IPR026022">
    <property type="entry name" value="PhoU_dom"/>
</dbReference>
<keyword evidence="5 8" id="KW-0963">Cytoplasm</keyword>
<dbReference type="GO" id="GO:0030643">
    <property type="term" value="P:intracellular phosphate ion homeostasis"/>
    <property type="evidence" value="ECO:0007669"/>
    <property type="project" value="InterPro"/>
</dbReference>
<dbReference type="InterPro" id="IPR038078">
    <property type="entry name" value="PhoU-like_sf"/>
</dbReference>
<comment type="function">
    <text evidence="7 8">Plays a role in the regulation of phosphate uptake.</text>
</comment>
<dbReference type="OrthoDB" id="9814256at2"/>
<feature type="domain" description="PhoU" evidence="10">
    <location>
        <begin position="119"/>
        <end position="204"/>
    </location>
</feature>
<dbReference type="PANTHER" id="PTHR42930">
    <property type="entry name" value="PHOSPHATE-SPECIFIC TRANSPORT SYSTEM ACCESSORY PROTEIN PHOU"/>
    <property type="match status" value="1"/>
</dbReference>
<gene>
    <name evidence="11" type="primary">phoU</name>
    <name evidence="11" type="ORF">SMSP2_02721</name>
</gene>
<feature type="coiled-coil region" evidence="9">
    <location>
        <begin position="24"/>
        <end position="54"/>
    </location>
</feature>
<dbReference type="PIRSF" id="PIRSF003107">
    <property type="entry name" value="PhoU"/>
    <property type="match status" value="1"/>
</dbReference>
<evidence type="ECO:0000256" key="9">
    <source>
        <dbReference type="SAM" id="Coils"/>
    </source>
</evidence>
<evidence type="ECO:0000256" key="7">
    <source>
        <dbReference type="ARBA" id="ARBA00056181"/>
    </source>
</evidence>
<dbReference type="FunFam" id="1.20.58.220:FF:000004">
    <property type="entry name" value="Phosphate-specific transport system accessory protein PhoU"/>
    <property type="match status" value="1"/>
</dbReference>
<dbReference type="STRING" id="1851148.SMSP2_02721"/>
<keyword evidence="12" id="KW-1185">Reference proteome</keyword>
<protein>
    <recommendedName>
        <fullName evidence="8">Phosphate-specific transport system accessory protein PhoU</fullName>
    </recommendedName>
</protein>
<dbReference type="Gene3D" id="1.20.58.220">
    <property type="entry name" value="Phosphate transport system protein phou homolog 2, domain 2"/>
    <property type="match status" value="1"/>
</dbReference>
<dbReference type="Proteomes" id="UP000188181">
    <property type="component" value="Chromosome"/>
</dbReference>
<feature type="domain" description="PhoU" evidence="10">
    <location>
        <begin position="19"/>
        <end position="103"/>
    </location>
</feature>
<dbReference type="GO" id="GO:0006817">
    <property type="term" value="P:phosphate ion transport"/>
    <property type="evidence" value="ECO:0007669"/>
    <property type="project" value="UniProtKB-KW"/>
</dbReference>
<evidence type="ECO:0000256" key="2">
    <source>
        <dbReference type="ARBA" id="ARBA00008107"/>
    </source>
</evidence>
<evidence type="ECO:0000256" key="1">
    <source>
        <dbReference type="ARBA" id="ARBA00004496"/>
    </source>
</evidence>
<dbReference type="PANTHER" id="PTHR42930:SF3">
    <property type="entry name" value="PHOSPHATE-SPECIFIC TRANSPORT SYSTEM ACCESSORY PROTEIN PHOU"/>
    <property type="match status" value="1"/>
</dbReference>
<dbReference type="InterPro" id="IPR028366">
    <property type="entry name" value="PhoU"/>
</dbReference>
<reference evidence="12" key="1">
    <citation type="submission" date="2017-02" db="EMBL/GenBank/DDBJ databases">
        <title>Comparative genomics and description of representatives of a novel lineage of planctomycetes thriving in anoxic sediments.</title>
        <authorList>
            <person name="Spring S."/>
            <person name="Bunk B."/>
            <person name="Sproer C."/>
        </authorList>
    </citation>
    <scope>NUCLEOTIDE SEQUENCE [LARGE SCALE GENOMIC DNA]</scope>
    <source>
        <strain evidence="12">SM-Chi-D1</strain>
    </source>
</reference>
<sequence length="220" mass="24932">MSIHLNRELDKLKRRILFLGSKVEENLNASLEALKEKNSRMAELIEDKDFEIDELEIEIEEECLKILALHQPVAVDLRFIVSVLKINNDLERIGDLAVKIAKRAKRIVSFQAIADIYPIDEMAAEVIKMLRNSLDALINHDSGLAASVLAADNKVDSFNKDIVQRSKQQYADKSFDIETFVGVIDVSRGFERIADHTTNIAEDIIYMVEGKIVRHGRADT</sequence>
<dbReference type="GO" id="GO:0045936">
    <property type="term" value="P:negative regulation of phosphate metabolic process"/>
    <property type="evidence" value="ECO:0007669"/>
    <property type="project" value="InterPro"/>
</dbReference>
<dbReference type="SUPFAM" id="SSF109755">
    <property type="entry name" value="PhoU-like"/>
    <property type="match status" value="1"/>
</dbReference>
<comment type="subunit">
    <text evidence="3 8">Homodimer.</text>
</comment>
<dbReference type="GO" id="GO:0005737">
    <property type="term" value="C:cytoplasm"/>
    <property type="evidence" value="ECO:0007669"/>
    <property type="project" value="UniProtKB-SubCell"/>
</dbReference>
<evidence type="ECO:0000256" key="6">
    <source>
        <dbReference type="ARBA" id="ARBA00022592"/>
    </source>
</evidence>
<evidence type="ECO:0000256" key="8">
    <source>
        <dbReference type="PIRNR" id="PIRNR003107"/>
    </source>
</evidence>
<dbReference type="Pfam" id="PF01895">
    <property type="entry name" value="PhoU"/>
    <property type="match status" value="2"/>
</dbReference>
<accession>A0A1Q2MIJ0</accession>
<organism evidence="11 12">
    <name type="scientific">Limihaloglobus sulfuriphilus</name>
    <dbReference type="NCBI Taxonomy" id="1851148"/>
    <lineage>
        <taxon>Bacteria</taxon>
        <taxon>Pseudomonadati</taxon>
        <taxon>Planctomycetota</taxon>
        <taxon>Phycisphaerae</taxon>
        <taxon>Sedimentisphaerales</taxon>
        <taxon>Sedimentisphaeraceae</taxon>
        <taxon>Limihaloglobus</taxon>
    </lineage>
</organism>
<dbReference type="RefSeq" id="WP_146684540.1">
    <property type="nucleotide sequence ID" value="NZ_CP019646.1"/>
</dbReference>
<comment type="subcellular location">
    <subcellularLocation>
        <location evidence="1 8">Cytoplasm</location>
    </subcellularLocation>
</comment>
<evidence type="ECO:0000313" key="11">
    <source>
        <dbReference type="EMBL" id="AQQ72338.1"/>
    </source>
</evidence>
<dbReference type="EMBL" id="CP019646">
    <property type="protein sequence ID" value="AQQ72338.1"/>
    <property type="molecule type" value="Genomic_DNA"/>
</dbReference>
<evidence type="ECO:0000256" key="4">
    <source>
        <dbReference type="ARBA" id="ARBA00022448"/>
    </source>
</evidence>
<dbReference type="KEGG" id="pbas:SMSP2_02721"/>
<dbReference type="AlphaFoldDB" id="A0A1Q2MIJ0"/>
<evidence type="ECO:0000313" key="12">
    <source>
        <dbReference type="Proteomes" id="UP000188181"/>
    </source>
</evidence>
<evidence type="ECO:0000256" key="5">
    <source>
        <dbReference type="ARBA" id="ARBA00022490"/>
    </source>
</evidence>
<keyword evidence="9" id="KW-0175">Coiled coil</keyword>